<dbReference type="SUPFAM" id="SSF141729">
    <property type="entry name" value="FimD N-terminal domain-like"/>
    <property type="match status" value="1"/>
</dbReference>
<feature type="domain" description="PapC-like C-terminal" evidence="10">
    <location>
        <begin position="761"/>
        <end position="822"/>
    </location>
</feature>
<dbReference type="InterPro" id="IPR043142">
    <property type="entry name" value="PapC-like_C_sf"/>
</dbReference>
<dbReference type="PANTHER" id="PTHR30451:SF20">
    <property type="entry name" value="FIMBRIAE USHER"/>
    <property type="match status" value="1"/>
</dbReference>
<dbReference type="InterPro" id="IPR042186">
    <property type="entry name" value="FimD_plug_dom"/>
</dbReference>
<dbReference type="Gene3D" id="2.60.40.2070">
    <property type="match status" value="1"/>
</dbReference>
<keyword evidence="3 9" id="KW-0813">Transport</keyword>
<dbReference type="EMBL" id="CADIKM010000006">
    <property type="protein sequence ID" value="CAB3785057.1"/>
    <property type="molecule type" value="Genomic_DNA"/>
</dbReference>
<dbReference type="PROSITE" id="PS01151">
    <property type="entry name" value="FIMBRIAL_USHER"/>
    <property type="match status" value="1"/>
</dbReference>
<dbReference type="GO" id="GO:0009279">
    <property type="term" value="C:cell outer membrane"/>
    <property type="evidence" value="ECO:0007669"/>
    <property type="project" value="UniProtKB-SubCell"/>
</dbReference>
<dbReference type="Gene3D" id="3.10.20.410">
    <property type="match status" value="1"/>
</dbReference>
<proteinExistence type="inferred from homology"/>
<keyword evidence="7 9" id="KW-0472">Membrane</keyword>
<evidence type="ECO:0000259" key="11">
    <source>
        <dbReference type="Pfam" id="PF13954"/>
    </source>
</evidence>
<evidence type="ECO:0000256" key="8">
    <source>
        <dbReference type="ARBA" id="ARBA00023237"/>
    </source>
</evidence>
<evidence type="ECO:0000256" key="6">
    <source>
        <dbReference type="ARBA" id="ARBA00022729"/>
    </source>
</evidence>
<keyword evidence="13" id="KW-1185">Reference proteome</keyword>
<dbReference type="GO" id="GO:0009297">
    <property type="term" value="P:pilus assembly"/>
    <property type="evidence" value="ECO:0007669"/>
    <property type="project" value="InterPro"/>
</dbReference>
<dbReference type="InterPro" id="IPR025949">
    <property type="entry name" value="PapC-like_C"/>
</dbReference>
<evidence type="ECO:0000313" key="12">
    <source>
        <dbReference type="EMBL" id="CAB3785057.1"/>
    </source>
</evidence>
<dbReference type="Proteomes" id="UP000494115">
    <property type="component" value="Unassembled WGS sequence"/>
</dbReference>
<protein>
    <submittedName>
        <fullName evidence="12">Outer membrane usher protein HtrE</fullName>
    </submittedName>
</protein>
<dbReference type="FunFam" id="2.60.40.3110:FF:000001">
    <property type="entry name" value="Putative fimbrial outer membrane usher"/>
    <property type="match status" value="1"/>
</dbReference>
<dbReference type="InterPro" id="IPR025885">
    <property type="entry name" value="PapC_N"/>
</dbReference>
<evidence type="ECO:0000256" key="2">
    <source>
        <dbReference type="ARBA" id="ARBA00008064"/>
    </source>
</evidence>
<feature type="domain" description="PapC N-terminal" evidence="11">
    <location>
        <begin position="34"/>
        <end position="183"/>
    </location>
</feature>
<evidence type="ECO:0000259" key="10">
    <source>
        <dbReference type="Pfam" id="PF13953"/>
    </source>
</evidence>
<evidence type="ECO:0000256" key="1">
    <source>
        <dbReference type="ARBA" id="ARBA00004571"/>
    </source>
</evidence>
<evidence type="ECO:0000256" key="3">
    <source>
        <dbReference type="ARBA" id="ARBA00022448"/>
    </source>
</evidence>
<dbReference type="Pfam" id="PF13954">
    <property type="entry name" value="PapC_N"/>
    <property type="match status" value="1"/>
</dbReference>
<dbReference type="Pfam" id="PF00577">
    <property type="entry name" value="Usher"/>
    <property type="match status" value="1"/>
</dbReference>
<keyword evidence="5 9" id="KW-0812">Transmembrane</keyword>
<dbReference type="InterPro" id="IPR037224">
    <property type="entry name" value="PapC_N_sf"/>
</dbReference>
<gene>
    <name evidence="12" type="primary">htrE</name>
    <name evidence="12" type="ORF">LMG28138_01944</name>
</gene>
<keyword evidence="6" id="KW-0732">Signal</keyword>
<dbReference type="Pfam" id="PF13953">
    <property type="entry name" value="PapC_C"/>
    <property type="match status" value="1"/>
</dbReference>
<keyword evidence="9" id="KW-1029">Fimbrium biogenesis</keyword>
<organism evidence="12 13">
    <name type="scientific">Pararobbsia alpina</name>
    <dbReference type="NCBI Taxonomy" id="621374"/>
    <lineage>
        <taxon>Bacteria</taxon>
        <taxon>Pseudomonadati</taxon>
        <taxon>Pseudomonadota</taxon>
        <taxon>Betaproteobacteria</taxon>
        <taxon>Burkholderiales</taxon>
        <taxon>Burkholderiaceae</taxon>
        <taxon>Pararobbsia</taxon>
    </lineage>
</organism>
<keyword evidence="4" id="KW-1134">Transmembrane beta strand</keyword>
<comment type="subcellular location">
    <subcellularLocation>
        <location evidence="1 9">Cell outer membrane</location>
        <topology evidence="1 9">Multi-pass membrane protein</topology>
    </subcellularLocation>
</comment>
<sequence length="832" mass="88907">MVTTLLMLRFESYAFGQDADPSVNSTDESPAEIEFNSAFLARTASGKPIDVSQFARGNPVYPGKYTVRLSVNDNPVGKVEVGFTATKDPLHAKPCFDRALLQQMGVDFSKLTVNQIADIDSPNTCKWLTELIPEASVDFDSSDQQMSVTIPQVFMRRTARGYVDPSLWDQGVTAGLLNYNANAYHSSYSGDGSTDLYLGLNAGVNIGRWRFRHNGSFSSGVGEQTHYQSSATYAEYAIVPWKSEIKLGDGYSDGTVFDSFGFRGVSLASDDRMLPDAQRGFAPVVRGIALSNAKVTVNQNGNLLYETTVPPGPFEINDLYATGYGGDLDVVVTESDGTKRSFAVPYSSVPQALRPGIYRYSVTAGQYRDQSLQFKSNVLAATYQRGLTNIVTLYGGVQFADRYGSVALGTALNTQFGALSGDVTVASTGLPGQSRQTGQSYQIRFAKLIPATDTNLTVAAYRYSTSGYLSLADAMMTRDYLENGRPDWSIDREKGRLQLSVSQDMGPKWGSLYLTGQSQNYWNNGDTDASFQFGYTNYIGRVSYNASISRTRVVSTGEWDNRVFVSFTVPLGSASSTASLTTNVSHSDTDHASQVQTTLSGTAGAHNDFSYSVSGSYDHSDSDSGAGGSASGSYASSVGTFGASVGAATHTQQYSLSASGGVILHGDGLTFGPPLGDTNALVEAKGAKGAYINGVSSNRINGFGYGIVASLSPYMLNRIEIDPKGLPLDVELKTTGQDIAPLAGAVVKTRFETDTRRTVVLTVTHPDGTPLAFGSEVTNREGISVGQVSQGGRMLARGVEETDELLVKWGSGAGESCTIAVRPERQGTGVCN</sequence>
<dbReference type="InterPro" id="IPR018030">
    <property type="entry name" value="Fimbrial_membr_usher_CS"/>
</dbReference>
<evidence type="ECO:0000256" key="5">
    <source>
        <dbReference type="ARBA" id="ARBA00022692"/>
    </source>
</evidence>
<evidence type="ECO:0000256" key="7">
    <source>
        <dbReference type="ARBA" id="ARBA00023136"/>
    </source>
</evidence>
<evidence type="ECO:0000313" key="13">
    <source>
        <dbReference type="Proteomes" id="UP000494115"/>
    </source>
</evidence>
<dbReference type="InterPro" id="IPR000015">
    <property type="entry name" value="Fimb_usher"/>
</dbReference>
<comment type="similarity">
    <text evidence="2 9">Belongs to the fimbrial export usher family.</text>
</comment>
<dbReference type="Gene3D" id="2.60.40.2610">
    <property type="entry name" value="Outer membrane usher protein FimD, plug domain"/>
    <property type="match status" value="1"/>
</dbReference>
<keyword evidence="8 9" id="KW-0998">Cell outer membrane</keyword>
<dbReference type="PANTHER" id="PTHR30451">
    <property type="entry name" value="OUTER MEMBRANE USHER PROTEIN"/>
    <property type="match status" value="1"/>
</dbReference>
<dbReference type="Gene3D" id="2.60.40.3110">
    <property type="match status" value="1"/>
</dbReference>
<dbReference type="GO" id="GO:0015473">
    <property type="term" value="F:fimbrial usher porin activity"/>
    <property type="evidence" value="ECO:0007669"/>
    <property type="project" value="InterPro"/>
</dbReference>
<evidence type="ECO:0000256" key="4">
    <source>
        <dbReference type="ARBA" id="ARBA00022452"/>
    </source>
</evidence>
<reference evidence="12 13" key="1">
    <citation type="submission" date="2020-04" db="EMBL/GenBank/DDBJ databases">
        <authorList>
            <person name="De Canck E."/>
        </authorList>
    </citation>
    <scope>NUCLEOTIDE SEQUENCE [LARGE SCALE GENOMIC DNA]</scope>
    <source>
        <strain evidence="12 13">LMG 28138</strain>
    </source>
</reference>
<name>A0A6S7BB13_9BURK</name>
<accession>A0A6S7BB13</accession>
<dbReference type="AlphaFoldDB" id="A0A6S7BB13"/>
<evidence type="ECO:0000256" key="9">
    <source>
        <dbReference type="RuleBase" id="RU003884"/>
    </source>
</evidence>